<evidence type="ECO:0000313" key="2">
    <source>
        <dbReference type="Proteomes" id="UP001235513"/>
    </source>
</evidence>
<keyword evidence="1" id="KW-0547">Nucleotide-binding</keyword>
<dbReference type="Proteomes" id="UP001235513">
    <property type="component" value="Unassembled WGS sequence"/>
</dbReference>
<sequence>MKTMIRTGLLISIMSFYSCAKEDCVSCIAESKAGKIVETRMACDESSEYLVGFVNGFKQKHQETGGDSVVVYCAYSQ</sequence>
<accession>A0ABT9SNX8</accession>
<dbReference type="RefSeq" id="WP_306845014.1">
    <property type="nucleotide sequence ID" value="NZ_JAUSRL010000005.1"/>
</dbReference>
<keyword evidence="1" id="KW-0378">Hydrolase</keyword>
<comment type="caution">
    <text evidence="1">The sequence shown here is derived from an EMBL/GenBank/DDBJ whole genome shotgun (WGS) entry which is preliminary data.</text>
</comment>
<keyword evidence="2" id="KW-1185">Reference proteome</keyword>
<name>A0ABT9SNX8_9FLAO</name>
<reference evidence="1 2" key="1">
    <citation type="submission" date="2023-07" db="EMBL/GenBank/DDBJ databases">
        <title>Sorghum-associated microbial communities from plants grown in Nebraska, USA.</title>
        <authorList>
            <person name="Schachtman D."/>
        </authorList>
    </citation>
    <scope>NUCLEOTIDE SEQUENCE [LARGE SCALE GENOMIC DNA]</scope>
    <source>
        <strain evidence="1 2">CC351</strain>
    </source>
</reference>
<dbReference type="EMBL" id="JAUSRL010000005">
    <property type="protein sequence ID" value="MDP9961146.1"/>
    <property type="molecule type" value="Genomic_DNA"/>
</dbReference>
<protein>
    <submittedName>
        <fullName evidence="1">Superfamily II helicase</fullName>
    </submittedName>
</protein>
<proteinExistence type="predicted"/>
<keyword evidence="1" id="KW-0067">ATP-binding</keyword>
<gene>
    <name evidence="1" type="ORF">J2T04_003044</name>
</gene>
<dbReference type="PROSITE" id="PS51257">
    <property type="entry name" value="PROKAR_LIPOPROTEIN"/>
    <property type="match status" value="1"/>
</dbReference>
<keyword evidence="1" id="KW-0347">Helicase</keyword>
<organism evidence="1 2">
    <name type="scientific">Chryseobacterium lathyri</name>
    <dbReference type="NCBI Taxonomy" id="395933"/>
    <lineage>
        <taxon>Bacteria</taxon>
        <taxon>Pseudomonadati</taxon>
        <taxon>Bacteroidota</taxon>
        <taxon>Flavobacteriia</taxon>
        <taxon>Flavobacteriales</taxon>
        <taxon>Weeksellaceae</taxon>
        <taxon>Chryseobacterium group</taxon>
        <taxon>Chryseobacterium</taxon>
    </lineage>
</organism>
<evidence type="ECO:0000313" key="1">
    <source>
        <dbReference type="EMBL" id="MDP9961146.1"/>
    </source>
</evidence>
<dbReference type="GO" id="GO:0004386">
    <property type="term" value="F:helicase activity"/>
    <property type="evidence" value="ECO:0007669"/>
    <property type="project" value="UniProtKB-KW"/>
</dbReference>